<dbReference type="Proteomes" id="UP000437065">
    <property type="component" value="Unassembled WGS sequence"/>
</dbReference>
<dbReference type="Pfam" id="PF26447">
    <property type="entry name" value="DUF8126"/>
    <property type="match status" value="1"/>
</dbReference>
<accession>A0A6B0SQT8</accession>
<evidence type="ECO:0000313" key="5">
    <source>
        <dbReference type="Proteomes" id="UP000437065"/>
    </source>
</evidence>
<feature type="compositionally biased region" description="Polar residues" evidence="1">
    <location>
        <begin position="18"/>
        <end position="30"/>
    </location>
</feature>
<organism evidence="4 5">
    <name type="scientific">Halobaculum saliterrae</name>
    <dbReference type="NCBI Taxonomy" id="2073113"/>
    <lineage>
        <taxon>Archaea</taxon>
        <taxon>Methanobacteriati</taxon>
        <taxon>Methanobacteriota</taxon>
        <taxon>Stenosarchaea group</taxon>
        <taxon>Halobacteria</taxon>
        <taxon>Halobacteriales</taxon>
        <taxon>Haloferacaceae</taxon>
        <taxon>Halobaculum</taxon>
    </lineage>
</organism>
<evidence type="ECO:0000259" key="3">
    <source>
        <dbReference type="Pfam" id="PF26447"/>
    </source>
</evidence>
<dbReference type="InterPro" id="IPR058438">
    <property type="entry name" value="DUF8125"/>
</dbReference>
<evidence type="ECO:0000313" key="4">
    <source>
        <dbReference type="EMBL" id="MXR41015.1"/>
    </source>
</evidence>
<proteinExistence type="predicted"/>
<keyword evidence="5" id="KW-1185">Reference proteome</keyword>
<reference evidence="4 5" key="1">
    <citation type="submission" date="2019-12" db="EMBL/GenBank/DDBJ databases">
        <title>Isolation and characterization of three novel carbon monoxide-oxidizing members of Halobacteria from salione crusts and soils.</title>
        <authorList>
            <person name="Myers M.R."/>
            <person name="King G.M."/>
        </authorList>
    </citation>
    <scope>NUCLEOTIDE SEQUENCE [LARGE SCALE GENOMIC DNA]</scope>
    <source>
        <strain evidence="4 5">WSA2</strain>
    </source>
</reference>
<feature type="region of interest" description="Disordered" evidence="1">
    <location>
        <begin position="1"/>
        <end position="30"/>
    </location>
</feature>
<keyword evidence="2" id="KW-0812">Transmembrane</keyword>
<gene>
    <name evidence="4" type="ORF">GRX01_06625</name>
</gene>
<name>A0A6B0SQT8_9EURY</name>
<feature type="compositionally biased region" description="Basic and acidic residues" evidence="1">
    <location>
        <begin position="1"/>
        <end position="16"/>
    </location>
</feature>
<dbReference type="AlphaFoldDB" id="A0A6B0SQT8"/>
<dbReference type="InterPro" id="IPR058439">
    <property type="entry name" value="DUF8126"/>
</dbReference>
<dbReference type="RefSeq" id="WP_159664722.1">
    <property type="nucleotide sequence ID" value="NZ_WUUS01000003.1"/>
</dbReference>
<evidence type="ECO:0000256" key="2">
    <source>
        <dbReference type="SAM" id="Phobius"/>
    </source>
</evidence>
<sequence>MPEDRSDGASDADRRTQANRAGTSDHLQSDPRQSTFWTTVGFVASRWPYLVAAGLAGFLVASLALGVTFPRNARIIGLSAGLSALLLGRPVWSRVKSLLWNPSNLLLVDLDADDRSGGGAWLVPTSAYRDKWKCIEGSPYWLTPNLIVTRGVDFAEKEFRGTWRGTLSDAELLQAIEAIRTCRDQLEEDAQKGRRLDAQGWIIIQRAAHAGVRKVIETFEAGTLPDEGDGLDAAISDALDDLGLERGLSRVDEDSPEDFITELDLDVSDVTGGGLPRQGPEAPADD</sequence>
<feature type="region of interest" description="Disordered" evidence="1">
    <location>
        <begin position="247"/>
        <end position="286"/>
    </location>
</feature>
<evidence type="ECO:0000256" key="1">
    <source>
        <dbReference type="SAM" id="MobiDB-lite"/>
    </source>
</evidence>
<feature type="compositionally biased region" description="Acidic residues" evidence="1">
    <location>
        <begin position="254"/>
        <end position="267"/>
    </location>
</feature>
<keyword evidence="2" id="KW-1133">Transmembrane helix</keyword>
<comment type="caution">
    <text evidence="4">The sequence shown here is derived from an EMBL/GenBank/DDBJ whole genome shotgun (WGS) entry which is preliminary data.</text>
</comment>
<keyword evidence="2" id="KW-0472">Membrane</keyword>
<feature type="domain" description="DUF8125" evidence="3">
    <location>
        <begin position="171"/>
        <end position="247"/>
    </location>
</feature>
<feature type="transmembrane region" description="Helical" evidence="2">
    <location>
        <begin position="47"/>
        <end position="68"/>
    </location>
</feature>
<dbReference type="Pfam" id="PF26446">
    <property type="entry name" value="DUF8125"/>
    <property type="match status" value="1"/>
</dbReference>
<dbReference type="EMBL" id="WUUS01000003">
    <property type="protein sequence ID" value="MXR41015.1"/>
    <property type="molecule type" value="Genomic_DNA"/>
</dbReference>
<dbReference type="OrthoDB" id="320276at2157"/>
<protein>
    <recommendedName>
        <fullName evidence="3">DUF8125 domain-containing protein</fullName>
    </recommendedName>
</protein>